<name>F7XX83_MOREP</name>
<dbReference type="EMBL" id="CP002243">
    <property type="protein sequence ID" value="AEI74709.1"/>
    <property type="molecule type" value="Genomic_DNA"/>
</dbReference>
<dbReference type="eggNOG" id="COG0537">
    <property type="taxonomic scope" value="Bacteria"/>
</dbReference>
<accession>F7XX83</accession>
<feature type="short sequence motif" description="Histidine triad motif" evidence="2 3">
    <location>
        <begin position="101"/>
        <end position="105"/>
    </location>
</feature>
<evidence type="ECO:0000313" key="6">
    <source>
        <dbReference type="Proteomes" id="UP000000504"/>
    </source>
</evidence>
<dbReference type="PRINTS" id="PR00332">
    <property type="entry name" value="HISTRIAD"/>
</dbReference>
<reference key="1">
    <citation type="submission" date="2010-09" db="EMBL/GenBank/DDBJ databases">
        <title>An interdependent metabolic patchwork in the nested three-way symbiosis of mealybugs.</title>
        <authorList>
            <person name="McCutcheon J.P."/>
            <person name="von Dohlen C.D."/>
        </authorList>
    </citation>
    <scope>NUCLEOTIDE SEQUENCE</scope>
    <source>
        <strain>PCIT</strain>
    </source>
</reference>
<protein>
    <recommendedName>
        <fullName evidence="4">HIT domain-containing protein</fullName>
    </recommendedName>
</protein>
<evidence type="ECO:0000256" key="3">
    <source>
        <dbReference type="PROSITE-ProRule" id="PRU00464"/>
    </source>
</evidence>
<dbReference type="NCBIfam" id="NF007965">
    <property type="entry name" value="PRK10687.1"/>
    <property type="match status" value="1"/>
</dbReference>
<evidence type="ECO:0000256" key="2">
    <source>
        <dbReference type="PIRSR" id="PIRSR601310-3"/>
    </source>
</evidence>
<feature type="active site" description="Tele-AMP-histidine intermediate" evidence="1">
    <location>
        <position position="103"/>
    </location>
</feature>
<dbReference type="KEGG" id="men:MEPCIT_048"/>
<dbReference type="Proteomes" id="UP000000504">
    <property type="component" value="Chromosome"/>
</dbReference>
<sequence>MAEAEETIFCKIIRREIFADILYQDDLVTAFRDIRPKAPIHILIVTNLLIPTVNDVTAASEAAVGRFFTVAAKIAKQEGIDENGYRLIINCNHHGGQEVYHLHMHLLGGRPLGPLVS</sequence>
<feature type="domain" description="HIT" evidence="4">
    <location>
        <begin position="8"/>
        <end position="117"/>
    </location>
</feature>
<dbReference type="Gene3D" id="3.30.428.10">
    <property type="entry name" value="HIT-like"/>
    <property type="match status" value="1"/>
</dbReference>
<dbReference type="STRING" id="903503.MEPCIT_048"/>
<dbReference type="OrthoDB" id="9784774at2"/>
<dbReference type="HOGENOM" id="CLU_056776_8_1_6"/>
<proteinExistence type="predicted"/>
<keyword evidence="6" id="KW-1185">Reference proteome</keyword>
<gene>
    <name evidence="5" type="ordered locus">MEPCIT_048</name>
</gene>
<evidence type="ECO:0000313" key="5">
    <source>
        <dbReference type="EMBL" id="AEI74709.1"/>
    </source>
</evidence>
<dbReference type="InterPro" id="IPR019808">
    <property type="entry name" value="Histidine_triad_CS"/>
</dbReference>
<dbReference type="InterPro" id="IPR036265">
    <property type="entry name" value="HIT-like_sf"/>
</dbReference>
<reference evidence="5 6" key="2">
    <citation type="journal article" date="2011" name="Curr. Biol.">
        <title>An interdependent metabolic patchwork in the nested symbiosis of mealybugs.</title>
        <authorList>
            <person name="McCutcheon J.P."/>
            <person name="von Dohlen C.D."/>
        </authorList>
    </citation>
    <scope>NUCLEOTIDE SEQUENCE [LARGE SCALE GENOMIC DNA]</scope>
    <source>
        <strain evidence="5 6">PCIT</strain>
    </source>
</reference>
<evidence type="ECO:0000256" key="1">
    <source>
        <dbReference type="PIRSR" id="PIRSR601310-1"/>
    </source>
</evidence>
<dbReference type="InterPro" id="IPR001310">
    <property type="entry name" value="Histidine_triad_HIT"/>
</dbReference>
<dbReference type="Pfam" id="PF01230">
    <property type="entry name" value="HIT"/>
    <property type="match status" value="1"/>
</dbReference>
<dbReference type="PROSITE" id="PS51084">
    <property type="entry name" value="HIT_2"/>
    <property type="match status" value="1"/>
</dbReference>
<dbReference type="CDD" id="cd01276">
    <property type="entry name" value="PKCI_related"/>
    <property type="match status" value="1"/>
</dbReference>
<dbReference type="AlphaFoldDB" id="F7XX83"/>
<evidence type="ECO:0000259" key="4">
    <source>
        <dbReference type="PROSITE" id="PS51084"/>
    </source>
</evidence>
<dbReference type="InterPro" id="IPR011146">
    <property type="entry name" value="HIT-like"/>
</dbReference>
<dbReference type="PROSITE" id="PS00892">
    <property type="entry name" value="HIT_1"/>
    <property type="match status" value="1"/>
</dbReference>
<dbReference type="PANTHER" id="PTHR23089">
    <property type="entry name" value="HISTIDINE TRIAD HIT PROTEIN"/>
    <property type="match status" value="1"/>
</dbReference>
<dbReference type="SUPFAM" id="SSF54197">
    <property type="entry name" value="HIT-like"/>
    <property type="match status" value="1"/>
</dbReference>
<dbReference type="GO" id="GO:0003824">
    <property type="term" value="F:catalytic activity"/>
    <property type="evidence" value="ECO:0007669"/>
    <property type="project" value="InterPro"/>
</dbReference>
<organism evidence="5 6">
    <name type="scientific">Moranella endobia (strain PCIT)</name>
    <dbReference type="NCBI Taxonomy" id="903503"/>
    <lineage>
        <taxon>Bacteria</taxon>
        <taxon>Pseudomonadati</taxon>
        <taxon>Pseudomonadota</taxon>
        <taxon>Gammaproteobacteria</taxon>
        <taxon>Enterobacterales</taxon>
        <taxon>Enterobacteriaceae</taxon>
        <taxon>Candidatus Moranella</taxon>
    </lineage>
</organism>
<dbReference type="RefSeq" id="WP_013975460.1">
    <property type="nucleotide sequence ID" value="NC_015735.1"/>
</dbReference>